<accession>A0A7M5UKM8</accession>
<dbReference type="InterPro" id="IPR005627">
    <property type="entry name" value="CutC-like"/>
</dbReference>
<dbReference type="HAMAP" id="MF_00795">
    <property type="entry name" value="CutC"/>
    <property type="match status" value="1"/>
</dbReference>
<dbReference type="GO" id="GO:0005737">
    <property type="term" value="C:cytoplasm"/>
    <property type="evidence" value="ECO:0007669"/>
    <property type="project" value="UniProtKB-SubCell"/>
</dbReference>
<evidence type="ECO:0000256" key="4">
    <source>
        <dbReference type="ARBA" id="ARBA00011881"/>
    </source>
</evidence>
<sequence length="288" mass="31658">GNYRLQMSAAVFVNNLSRQNERSLNSVEIEEEPTTPRARAEIVVEMEICIDSVSSAINAEKAGASRVELCSNLIEGGTTPSLGTFQVIKELTAIPVFVMVRPRGGDFLYSDTEFDVMRKEIEIFKEHKADGFVFGILNSDGTVDKKRNKELLDLCRPSKVTFHRAFDVTVDGNQALEHIIEMGFDRILTSGMEATVLEGLPFLKQLVDQAGDRIIIVPGGGISEKNLSRILDGCNAKEFHGSARSSEPSGMEYTRSGVPMGGALYPAENVIKTSNINRIRTMIDIAKL</sequence>
<evidence type="ECO:0000256" key="2">
    <source>
        <dbReference type="ARBA" id="ARBA00004496"/>
    </source>
</evidence>
<keyword evidence="12" id="KW-1185">Reference proteome</keyword>
<comment type="function">
    <text evidence="10">May play a role in copper homeostasis. Can bind one Cu(1+) per subunit.</text>
</comment>
<keyword evidence="9" id="KW-0539">Nucleus</keyword>
<evidence type="ECO:0000256" key="9">
    <source>
        <dbReference type="ARBA" id="ARBA00023242"/>
    </source>
</evidence>
<proteinExistence type="inferred from homology"/>
<dbReference type="GO" id="GO:0005634">
    <property type="term" value="C:nucleus"/>
    <property type="evidence" value="ECO:0007669"/>
    <property type="project" value="UniProtKB-SubCell"/>
</dbReference>
<evidence type="ECO:0000256" key="6">
    <source>
        <dbReference type="ARBA" id="ARBA00022490"/>
    </source>
</evidence>
<organism evidence="11 12">
    <name type="scientific">Clytia hemisphaerica</name>
    <dbReference type="NCBI Taxonomy" id="252671"/>
    <lineage>
        <taxon>Eukaryota</taxon>
        <taxon>Metazoa</taxon>
        <taxon>Cnidaria</taxon>
        <taxon>Hydrozoa</taxon>
        <taxon>Hydroidolina</taxon>
        <taxon>Leptothecata</taxon>
        <taxon>Obeliida</taxon>
        <taxon>Clytiidae</taxon>
        <taxon>Clytia</taxon>
    </lineage>
</organism>
<evidence type="ECO:0000256" key="8">
    <source>
        <dbReference type="ARBA" id="ARBA00023008"/>
    </source>
</evidence>
<keyword evidence="8" id="KW-0186">Copper</keyword>
<dbReference type="PANTHER" id="PTHR12598:SF0">
    <property type="entry name" value="COPPER HOMEOSTASIS PROTEIN CUTC HOMOLOG"/>
    <property type="match status" value="1"/>
</dbReference>
<evidence type="ECO:0000313" key="12">
    <source>
        <dbReference type="Proteomes" id="UP000594262"/>
    </source>
</evidence>
<evidence type="ECO:0000256" key="7">
    <source>
        <dbReference type="ARBA" id="ARBA00022723"/>
    </source>
</evidence>
<keyword evidence="6" id="KW-0963">Cytoplasm</keyword>
<dbReference type="Gene3D" id="3.20.20.380">
    <property type="entry name" value="Copper homeostasis (CutC) domain"/>
    <property type="match status" value="1"/>
</dbReference>
<evidence type="ECO:0000313" key="11">
    <source>
        <dbReference type="EnsemblMetazoa" id="CLYHEMP011264.1"/>
    </source>
</evidence>
<name>A0A7M5UKM8_9CNID</name>
<keyword evidence="7" id="KW-0479">Metal-binding</keyword>
<dbReference type="Pfam" id="PF03932">
    <property type="entry name" value="CutC"/>
    <property type="match status" value="1"/>
</dbReference>
<evidence type="ECO:0000256" key="1">
    <source>
        <dbReference type="ARBA" id="ARBA00004123"/>
    </source>
</evidence>
<dbReference type="AlphaFoldDB" id="A0A7M5UKM8"/>
<dbReference type="Proteomes" id="UP000594262">
    <property type="component" value="Unplaced"/>
</dbReference>
<evidence type="ECO:0000256" key="3">
    <source>
        <dbReference type="ARBA" id="ARBA00007768"/>
    </source>
</evidence>
<comment type="similarity">
    <text evidence="3">Belongs to the CutC family.</text>
</comment>
<dbReference type="PANTHER" id="PTHR12598">
    <property type="entry name" value="COPPER HOMEOSTASIS PROTEIN CUTC"/>
    <property type="match status" value="1"/>
</dbReference>
<evidence type="ECO:0000256" key="10">
    <source>
        <dbReference type="ARBA" id="ARBA00055012"/>
    </source>
</evidence>
<evidence type="ECO:0000256" key="5">
    <source>
        <dbReference type="ARBA" id="ARBA00019014"/>
    </source>
</evidence>
<dbReference type="OrthoDB" id="7392499at2759"/>
<protein>
    <recommendedName>
        <fullName evidence="5">Copper homeostasis protein cutC homolog</fullName>
    </recommendedName>
</protein>
<comment type="subcellular location">
    <subcellularLocation>
        <location evidence="2">Cytoplasm</location>
    </subcellularLocation>
    <subcellularLocation>
        <location evidence="1">Nucleus</location>
    </subcellularLocation>
</comment>
<dbReference type="SUPFAM" id="SSF110395">
    <property type="entry name" value="CutC-like"/>
    <property type="match status" value="1"/>
</dbReference>
<dbReference type="GO" id="GO:0005507">
    <property type="term" value="F:copper ion binding"/>
    <property type="evidence" value="ECO:0007669"/>
    <property type="project" value="TreeGrafter"/>
</dbReference>
<reference evidence="11" key="1">
    <citation type="submission" date="2021-01" db="UniProtKB">
        <authorList>
            <consortium name="EnsemblMetazoa"/>
        </authorList>
    </citation>
    <scope>IDENTIFICATION</scope>
</reference>
<dbReference type="InterPro" id="IPR036822">
    <property type="entry name" value="CutC-like_dom_sf"/>
</dbReference>
<comment type="subunit">
    <text evidence="4">Homotetramer.</text>
</comment>
<dbReference type="FunFam" id="3.20.20.380:FF:000002">
    <property type="entry name" value="copper homeostasis protein cutC homolog"/>
    <property type="match status" value="1"/>
</dbReference>
<dbReference type="EnsemblMetazoa" id="CLYHEMT011264.1">
    <property type="protein sequence ID" value="CLYHEMP011264.1"/>
    <property type="gene ID" value="CLYHEMG011264"/>
</dbReference>